<evidence type="ECO:0000313" key="6">
    <source>
        <dbReference type="Proteomes" id="UP001176961"/>
    </source>
</evidence>
<dbReference type="AlphaFoldDB" id="A0AA36H0W3"/>
<evidence type="ECO:0000256" key="3">
    <source>
        <dbReference type="SAM" id="SignalP"/>
    </source>
</evidence>
<evidence type="ECO:0000256" key="1">
    <source>
        <dbReference type="ARBA" id="ARBA00007447"/>
    </source>
</evidence>
<evidence type="ECO:0000256" key="2">
    <source>
        <dbReference type="PIRSR" id="PIRSR601461-2"/>
    </source>
</evidence>
<evidence type="ECO:0000259" key="4">
    <source>
        <dbReference type="PROSITE" id="PS51767"/>
    </source>
</evidence>
<gene>
    <name evidence="5" type="ORF">CYNAS_LOCUS13957</name>
</gene>
<sequence>MGNYALFTLLLFATNQVVQLDPAWQDPKQTAYRKLRSDAEGISLPLVTGPKGYLHKITLGSHRKTFNVMVSLRSSLLWIPNVNCKGSCENKNKFNSSASKTFVPDGREWTLKGYGGAINGVLGMDTIKDSNGKLAMSNGTFGMATNVSAEVDLPGADGVLGLAYKADSGTGIPFIMQLINGKVLDSNMFTIHLKQHSQNGEDAGSVIYGAEDSTNCMTNITYQRFSPMTTYQIQVKSITMGMFSYTQQFFMIPDTTPLISVPKPVADQIANSVGAKYIDGSYEIPCYKTIPSLQFNTEKAKYSISPEVLVVKMGNKCILALSSSSDAKWYFGAPLFKQYCVTFNLKKSNLGLASIKSGNFTTSSTRRSFNSTTPRNITHIASSSTRRFVNSTTPRNITVIPFSSTRVSNTTSLPVISTTKSVALVLHSYGVFTLICSLVNL</sequence>
<comment type="caution">
    <text evidence="5">The sequence shown here is derived from an EMBL/GenBank/DDBJ whole genome shotgun (WGS) entry which is preliminary data.</text>
</comment>
<organism evidence="5 6">
    <name type="scientific">Cylicocyclus nassatus</name>
    <name type="common">Nematode worm</name>
    <dbReference type="NCBI Taxonomy" id="53992"/>
    <lineage>
        <taxon>Eukaryota</taxon>
        <taxon>Metazoa</taxon>
        <taxon>Ecdysozoa</taxon>
        <taxon>Nematoda</taxon>
        <taxon>Chromadorea</taxon>
        <taxon>Rhabditida</taxon>
        <taxon>Rhabditina</taxon>
        <taxon>Rhabditomorpha</taxon>
        <taxon>Strongyloidea</taxon>
        <taxon>Strongylidae</taxon>
        <taxon>Cylicocyclus</taxon>
    </lineage>
</organism>
<feature type="signal peptide" evidence="3">
    <location>
        <begin position="1"/>
        <end position="20"/>
    </location>
</feature>
<dbReference type="InterPro" id="IPR033121">
    <property type="entry name" value="PEPTIDASE_A1"/>
</dbReference>
<dbReference type="GO" id="GO:0006508">
    <property type="term" value="P:proteolysis"/>
    <property type="evidence" value="ECO:0007669"/>
    <property type="project" value="InterPro"/>
</dbReference>
<keyword evidence="3" id="KW-0732">Signal</keyword>
<keyword evidence="6" id="KW-1185">Reference proteome</keyword>
<dbReference type="EMBL" id="CATQJL010000305">
    <property type="protein sequence ID" value="CAJ0601974.1"/>
    <property type="molecule type" value="Genomic_DNA"/>
</dbReference>
<feature type="disulfide bond" evidence="2">
    <location>
        <begin position="286"/>
        <end position="317"/>
    </location>
</feature>
<comment type="similarity">
    <text evidence="1">Belongs to the peptidase A1 family.</text>
</comment>
<dbReference type="PANTHER" id="PTHR47966">
    <property type="entry name" value="BETA-SITE APP-CLEAVING ENZYME, ISOFORM A-RELATED"/>
    <property type="match status" value="1"/>
</dbReference>
<dbReference type="GO" id="GO:0004190">
    <property type="term" value="F:aspartic-type endopeptidase activity"/>
    <property type="evidence" value="ECO:0007669"/>
    <property type="project" value="InterPro"/>
</dbReference>
<dbReference type="InterPro" id="IPR034164">
    <property type="entry name" value="Pepsin-like_dom"/>
</dbReference>
<dbReference type="GO" id="GO:0005764">
    <property type="term" value="C:lysosome"/>
    <property type="evidence" value="ECO:0007669"/>
    <property type="project" value="TreeGrafter"/>
</dbReference>
<reference evidence="5" key="1">
    <citation type="submission" date="2023-07" db="EMBL/GenBank/DDBJ databases">
        <authorList>
            <consortium name="CYATHOMIX"/>
        </authorList>
    </citation>
    <scope>NUCLEOTIDE SEQUENCE</scope>
    <source>
        <strain evidence="5">N/A</strain>
    </source>
</reference>
<evidence type="ECO:0000313" key="5">
    <source>
        <dbReference type="EMBL" id="CAJ0601974.1"/>
    </source>
</evidence>
<feature type="domain" description="Peptidase A1" evidence="4">
    <location>
        <begin position="53"/>
        <end position="353"/>
    </location>
</feature>
<dbReference type="Gene3D" id="2.40.70.10">
    <property type="entry name" value="Acid Proteases"/>
    <property type="match status" value="2"/>
</dbReference>
<keyword evidence="2" id="KW-1015">Disulfide bond</keyword>
<dbReference type="CDD" id="cd05471">
    <property type="entry name" value="pepsin_like"/>
    <property type="match status" value="1"/>
</dbReference>
<dbReference type="PROSITE" id="PS51767">
    <property type="entry name" value="PEPTIDASE_A1"/>
    <property type="match status" value="1"/>
</dbReference>
<dbReference type="PANTHER" id="PTHR47966:SF45">
    <property type="entry name" value="PEPTIDASE A1 DOMAIN-CONTAINING PROTEIN"/>
    <property type="match status" value="1"/>
</dbReference>
<feature type="chain" id="PRO_5041349468" description="Peptidase A1 domain-containing protein" evidence="3">
    <location>
        <begin position="21"/>
        <end position="441"/>
    </location>
</feature>
<dbReference type="Proteomes" id="UP001176961">
    <property type="component" value="Unassembled WGS sequence"/>
</dbReference>
<dbReference type="SUPFAM" id="SSF50630">
    <property type="entry name" value="Acid proteases"/>
    <property type="match status" value="1"/>
</dbReference>
<protein>
    <recommendedName>
        <fullName evidence="4">Peptidase A1 domain-containing protein</fullName>
    </recommendedName>
</protein>
<dbReference type="InterPro" id="IPR021109">
    <property type="entry name" value="Peptidase_aspartic_dom_sf"/>
</dbReference>
<accession>A0AA36H0W3</accession>
<dbReference type="InterPro" id="IPR001461">
    <property type="entry name" value="Aspartic_peptidase_A1"/>
</dbReference>
<name>A0AA36H0W3_CYLNA</name>
<proteinExistence type="inferred from homology"/>
<feature type="disulfide bond" evidence="2">
    <location>
        <begin position="84"/>
        <end position="88"/>
    </location>
</feature>
<dbReference type="Pfam" id="PF00026">
    <property type="entry name" value="Asp"/>
    <property type="match status" value="1"/>
</dbReference>